<name>A0AAD3YAF7_9TREE</name>
<evidence type="ECO:0000256" key="1">
    <source>
        <dbReference type="SAM" id="MobiDB-lite"/>
    </source>
</evidence>
<protein>
    <submittedName>
        <fullName evidence="3">Uncharacterized protein</fullName>
    </submittedName>
</protein>
<gene>
    <name evidence="3" type="ORF">CspeluHIS016_0114030</name>
</gene>
<evidence type="ECO:0000313" key="4">
    <source>
        <dbReference type="Proteomes" id="UP001222932"/>
    </source>
</evidence>
<keyword evidence="4" id="KW-1185">Reference proteome</keyword>
<feature type="region of interest" description="Disordered" evidence="1">
    <location>
        <begin position="113"/>
        <end position="139"/>
    </location>
</feature>
<keyword evidence="2" id="KW-0812">Transmembrane</keyword>
<dbReference type="Proteomes" id="UP001222932">
    <property type="component" value="Unassembled WGS sequence"/>
</dbReference>
<proteinExistence type="predicted"/>
<reference evidence="3" key="2">
    <citation type="submission" date="2023-06" db="EMBL/GenBank/DDBJ databases">
        <authorList>
            <person name="Kobayashi Y."/>
            <person name="Kayamori A."/>
            <person name="Aoki K."/>
            <person name="Shiwa Y."/>
            <person name="Fujita N."/>
            <person name="Sugita T."/>
            <person name="Iwasaki W."/>
            <person name="Tanaka N."/>
            <person name="Takashima M."/>
        </authorList>
    </citation>
    <scope>NUCLEOTIDE SEQUENCE</scope>
    <source>
        <strain evidence="3">HIS016</strain>
    </source>
</reference>
<feature type="transmembrane region" description="Helical" evidence="2">
    <location>
        <begin position="183"/>
        <end position="203"/>
    </location>
</feature>
<comment type="caution">
    <text evidence="3">The sequence shown here is derived from an EMBL/GenBank/DDBJ whole genome shotgun (WGS) entry which is preliminary data.</text>
</comment>
<evidence type="ECO:0000256" key="2">
    <source>
        <dbReference type="SAM" id="Phobius"/>
    </source>
</evidence>
<reference evidence="3" key="1">
    <citation type="journal article" date="2023" name="BMC Genomics">
        <title>Chromosome-level genome assemblies of Cutaneotrichosporon spp. (Trichosporonales, Basidiomycota) reveal imbalanced evolution between nucleotide sequences and chromosome synteny.</title>
        <authorList>
            <person name="Kobayashi Y."/>
            <person name="Kayamori A."/>
            <person name="Aoki K."/>
            <person name="Shiwa Y."/>
            <person name="Matsutani M."/>
            <person name="Fujita N."/>
            <person name="Sugita T."/>
            <person name="Iwasaki W."/>
            <person name="Tanaka N."/>
            <person name="Takashima M."/>
        </authorList>
    </citation>
    <scope>NUCLEOTIDE SEQUENCE</scope>
    <source>
        <strain evidence="3">HIS016</strain>
    </source>
</reference>
<dbReference type="EMBL" id="BTCM01000001">
    <property type="protein sequence ID" value="GMK54817.1"/>
    <property type="molecule type" value="Genomic_DNA"/>
</dbReference>
<accession>A0AAD3YAF7</accession>
<evidence type="ECO:0000313" key="3">
    <source>
        <dbReference type="EMBL" id="GMK54817.1"/>
    </source>
</evidence>
<keyword evidence="2" id="KW-1133">Transmembrane helix</keyword>
<keyword evidence="2" id="KW-0472">Membrane</keyword>
<organism evidence="3 4">
    <name type="scientific">Cutaneotrichosporon spelunceum</name>
    <dbReference type="NCBI Taxonomy" id="1672016"/>
    <lineage>
        <taxon>Eukaryota</taxon>
        <taxon>Fungi</taxon>
        <taxon>Dikarya</taxon>
        <taxon>Basidiomycota</taxon>
        <taxon>Agaricomycotina</taxon>
        <taxon>Tremellomycetes</taxon>
        <taxon>Trichosporonales</taxon>
        <taxon>Trichosporonaceae</taxon>
        <taxon>Cutaneotrichosporon</taxon>
    </lineage>
</organism>
<feature type="compositionally biased region" description="Acidic residues" evidence="1">
    <location>
        <begin position="118"/>
        <end position="134"/>
    </location>
</feature>
<sequence length="204" mass="21541">MGFDTTAVSSGTSASTPTASNFTLPSAPAAVGASFASCGSFPSPWEVSEAPQAYWPSQVPIRDGRACIGFPNWYMMECCQGGRDYICGWEVCLGTMSDDDIESCFRRLADRDGRRNVDEDEDEADNDNDNDDGNDAPRHGEFVNLARREGKYSFTCARHGADSANSAASTSSRTGLPTSSGSLLAGVTVFAVVAAFATSAMAVL</sequence>
<dbReference type="AlphaFoldDB" id="A0AAD3YAF7"/>